<protein>
    <recommendedName>
        <fullName evidence="3">DUF4375 domain-containing protein</fullName>
    </recommendedName>
</protein>
<comment type="caution">
    <text evidence="1">The sequence shown here is derived from an EMBL/GenBank/DDBJ whole genome shotgun (WGS) entry which is preliminary data.</text>
</comment>
<keyword evidence="2" id="KW-1185">Reference proteome</keyword>
<accession>A0ABW4UYG0</accession>
<sequence>MTTHQIEQLYVEGIINDDTLTDILHQWAVVPLLYDDGHEIKVEDYFNHLEHSLGVEAYAAAQSLYELSVQASRRFAEPDVYEVLQDCISLQEDLWMTNVLRLGDWIHWMEQAAQGQLNLPVVDFHSLFEDLPEGYMIQDFHDDLLFMLEQEDHPKYQEALQQQQSLYRQLGVSASS</sequence>
<dbReference type="RefSeq" id="WP_204825226.1">
    <property type="nucleotide sequence ID" value="NZ_JBHUGF010000010.1"/>
</dbReference>
<name>A0ABW4UYG0_9BACL</name>
<dbReference type="EMBL" id="JBHUGF010000010">
    <property type="protein sequence ID" value="MFD1991500.1"/>
    <property type="molecule type" value="Genomic_DNA"/>
</dbReference>
<evidence type="ECO:0000313" key="1">
    <source>
        <dbReference type="EMBL" id="MFD1991500.1"/>
    </source>
</evidence>
<organism evidence="1 2">
    <name type="scientific">Paenibacillus nicotianae</name>
    <dbReference type="NCBI Taxonomy" id="1526551"/>
    <lineage>
        <taxon>Bacteria</taxon>
        <taxon>Bacillati</taxon>
        <taxon>Bacillota</taxon>
        <taxon>Bacilli</taxon>
        <taxon>Bacillales</taxon>
        <taxon>Paenibacillaceae</taxon>
        <taxon>Paenibacillus</taxon>
    </lineage>
</organism>
<gene>
    <name evidence="1" type="ORF">ACFSGI_16140</name>
</gene>
<evidence type="ECO:0008006" key="3">
    <source>
        <dbReference type="Google" id="ProtNLM"/>
    </source>
</evidence>
<evidence type="ECO:0000313" key="2">
    <source>
        <dbReference type="Proteomes" id="UP001597403"/>
    </source>
</evidence>
<dbReference type="Proteomes" id="UP001597403">
    <property type="component" value="Unassembled WGS sequence"/>
</dbReference>
<proteinExistence type="predicted"/>
<reference evidence="2" key="1">
    <citation type="journal article" date="2019" name="Int. J. Syst. Evol. Microbiol.">
        <title>The Global Catalogue of Microorganisms (GCM) 10K type strain sequencing project: providing services to taxonomists for standard genome sequencing and annotation.</title>
        <authorList>
            <consortium name="The Broad Institute Genomics Platform"/>
            <consortium name="The Broad Institute Genome Sequencing Center for Infectious Disease"/>
            <person name="Wu L."/>
            <person name="Ma J."/>
        </authorList>
    </citation>
    <scope>NUCLEOTIDE SEQUENCE [LARGE SCALE GENOMIC DNA]</scope>
    <source>
        <strain evidence="2">CGMCC 1.15067</strain>
    </source>
</reference>